<dbReference type="OrthoDB" id="7067492at2"/>
<sequence>MGTRHTTRTDTGISNVHQRTVPGDLARSRALLATLATPGDRVWPKDRWPRIWFGDQGPVPGADGGHGPIRYRVVEVTPDRMGFQFTKDLTGDHRLELTEEPDGRVRWTHTINLVRPNLLLRHGIVPLHDACLEDLLDQVEAELSDRPLTRPDFGVGVRLRLALVRG</sequence>
<evidence type="ECO:0008006" key="3">
    <source>
        <dbReference type="Google" id="ProtNLM"/>
    </source>
</evidence>
<protein>
    <recommendedName>
        <fullName evidence="3">SRPBCC family protein</fullName>
    </recommendedName>
</protein>
<proteinExistence type="predicted"/>
<accession>A0A255GN28</accession>
<comment type="caution">
    <text evidence="1">The sequence shown here is derived from an EMBL/GenBank/DDBJ whole genome shotgun (WGS) entry which is preliminary data.</text>
</comment>
<keyword evidence="2" id="KW-1185">Reference proteome</keyword>
<reference evidence="1 2" key="1">
    <citation type="submission" date="2017-07" db="EMBL/GenBank/DDBJ databases">
        <title>Draft whole genome sequences of clinical Proprionibacteriaceae strains.</title>
        <authorList>
            <person name="Bernier A.-M."/>
            <person name="Bernard K."/>
            <person name="Domingo M.-C."/>
        </authorList>
    </citation>
    <scope>NUCLEOTIDE SEQUENCE [LARGE SCALE GENOMIC DNA]</scope>
    <source>
        <strain evidence="1 2">NML 030167</strain>
    </source>
</reference>
<dbReference type="SUPFAM" id="SSF55961">
    <property type="entry name" value="Bet v1-like"/>
    <property type="match status" value="1"/>
</dbReference>
<gene>
    <name evidence="1" type="ORF">CGZ94_07220</name>
</gene>
<dbReference type="EMBL" id="NMVO01000012">
    <property type="protein sequence ID" value="OYO14394.1"/>
    <property type="molecule type" value="Genomic_DNA"/>
</dbReference>
<dbReference type="RefSeq" id="WP_094405223.1">
    <property type="nucleotide sequence ID" value="NZ_NMVO01000012.1"/>
</dbReference>
<name>A0A255GN28_9ACTN</name>
<evidence type="ECO:0000313" key="2">
    <source>
        <dbReference type="Proteomes" id="UP000215896"/>
    </source>
</evidence>
<dbReference type="AlphaFoldDB" id="A0A255GN28"/>
<evidence type="ECO:0000313" key="1">
    <source>
        <dbReference type="EMBL" id="OYO14394.1"/>
    </source>
</evidence>
<dbReference type="Proteomes" id="UP000215896">
    <property type="component" value="Unassembled WGS sequence"/>
</dbReference>
<organism evidence="1 2">
    <name type="scientific">Enemella evansiae</name>
    <dbReference type="NCBI Taxonomy" id="2016499"/>
    <lineage>
        <taxon>Bacteria</taxon>
        <taxon>Bacillati</taxon>
        <taxon>Actinomycetota</taxon>
        <taxon>Actinomycetes</taxon>
        <taxon>Propionibacteriales</taxon>
        <taxon>Propionibacteriaceae</taxon>
        <taxon>Enemella</taxon>
    </lineage>
</organism>